<keyword evidence="2" id="KW-0378">Hydrolase</keyword>
<feature type="non-terminal residue" evidence="2">
    <location>
        <position position="103"/>
    </location>
</feature>
<gene>
    <name evidence="2" type="ORF">ACFQ07_12410</name>
</gene>
<protein>
    <submittedName>
        <fullName evidence="2">Gamma-glutamyl-gamma-aminobutyrate hydrolase family protein</fullName>
    </submittedName>
</protein>
<accession>A0ABW3CEZ9</accession>
<dbReference type="InterPro" id="IPR044992">
    <property type="entry name" value="ChyE-like"/>
</dbReference>
<evidence type="ECO:0000313" key="2">
    <source>
        <dbReference type="EMBL" id="MFD0853033.1"/>
    </source>
</evidence>
<dbReference type="Proteomes" id="UP001597083">
    <property type="component" value="Unassembled WGS sequence"/>
</dbReference>
<keyword evidence="3" id="KW-1185">Reference proteome</keyword>
<dbReference type="PROSITE" id="PS51274">
    <property type="entry name" value="GATASE_COBBQ"/>
    <property type="match status" value="1"/>
</dbReference>
<dbReference type="GO" id="GO:0016787">
    <property type="term" value="F:hydrolase activity"/>
    <property type="evidence" value="ECO:0007669"/>
    <property type="project" value="UniProtKB-KW"/>
</dbReference>
<name>A0ABW3CEZ9_9ACTN</name>
<dbReference type="InterPro" id="IPR029062">
    <property type="entry name" value="Class_I_gatase-like"/>
</dbReference>
<dbReference type="Pfam" id="PF00117">
    <property type="entry name" value="GATase"/>
    <property type="match status" value="1"/>
</dbReference>
<organism evidence="2 3">
    <name type="scientific">Actinomadura adrarensis</name>
    <dbReference type="NCBI Taxonomy" id="1819600"/>
    <lineage>
        <taxon>Bacteria</taxon>
        <taxon>Bacillati</taxon>
        <taxon>Actinomycetota</taxon>
        <taxon>Actinomycetes</taxon>
        <taxon>Streptosporangiales</taxon>
        <taxon>Thermomonosporaceae</taxon>
        <taxon>Actinomadura</taxon>
    </lineage>
</organism>
<proteinExistence type="predicted"/>
<dbReference type="Gene3D" id="3.40.50.880">
    <property type="match status" value="1"/>
</dbReference>
<dbReference type="PANTHER" id="PTHR42695:SF5">
    <property type="entry name" value="GLUTAMINE AMIDOTRANSFERASE YLR126C-RELATED"/>
    <property type="match status" value="1"/>
</dbReference>
<feature type="domain" description="Glutamine amidotransferase" evidence="1">
    <location>
        <begin position="48"/>
        <end position="102"/>
    </location>
</feature>
<evidence type="ECO:0000259" key="1">
    <source>
        <dbReference type="Pfam" id="PF00117"/>
    </source>
</evidence>
<reference evidence="3" key="1">
    <citation type="journal article" date="2019" name="Int. J. Syst. Evol. Microbiol.">
        <title>The Global Catalogue of Microorganisms (GCM) 10K type strain sequencing project: providing services to taxonomists for standard genome sequencing and annotation.</title>
        <authorList>
            <consortium name="The Broad Institute Genomics Platform"/>
            <consortium name="The Broad Institute Genome Sequencing Center for Infectious Disease"/>
            <person name="Wu L."/>
            <person name="Ma J."/>
        </authorList>
    </citation>
    <scope>NUCLEOTIDE SEQUENCE [LARGE SCALE GENOMIC DNA]</scope>
    <source>
        <strain evidence="3">JCM 31696</strain>
    </source>
</reference>
<dbReference type="SUPFAM" id="SSF52317">
    <property type="entry name" value="Class I glutamine amidotransferase-like"/>
    <property type="match status" value="1"/>
</dbReference>
<dbReference type="PANTHER" id="PTHR42695">
    <property type="entry name" value="GLUTAMINE AMIDOTRANSFERASE YLR126C-RELATED"/>
    <property type="match status" value="1"/>
</dbReference>
<dbReference type="EMBL" id="JBHTIR010001831">
    <property type="protein sequence ID" value="MFD0853033.1"/>
    <property type="molecule type" value="Genomic_DNA"/>
</dbReference>
<dbReference type="PROSITE" id="PS51273">
    <property type="entry name" value="GATASE_TYPE_1"/>
    <property type="match status" value="1"/>
</dbReference>
<dbReference type="InterPro" id="IPR017926">
    <property type="entry name" value="GATASE"/>
</dbReference>
<evidence type="ECO:0000313" key="3">
    <source>
        <dbReference type="Proteomes" id="UP001597083"/>
    </source>
</evidence>
<sequence>MRRAVIVHHDDDMARGARWVGPLAPILLGSGYSVELVTPLLGHPIPTDVDVVVVLGSEESAYDDSLPWLAGELDDLRKAVDSGTPVLGICFGSQVLARVLGGS</sequence>
<comment type="caution">
    <text evidence="2">The sequence shown here is derived from an EMBL/GenBank/DDBJ whole genome shotgun (WGS) entry which is preliminary data.</text>
</comment>